<keyword evidence="7 10" id="KW-0479">Metal-binding</keyword>
<evidence type="ECO:0000256" key="8">
    <source>
        <dbReference type="PIRSR" id="PIRSR000388-1"/>
    </source>
</evidence>
<comment type="subcellular location">
    <subcellularLocation>
        <location evidence="7">Cytoplasm</location>
    </subcellularLocation>
</comment>
<keyword evidence="4 7" id="KW-0566">Pantothenate biosynthesis</keyword>
<proteinExistence type="inferred from homology"/>
<dbReference type="CDD" id="cd06557">
    <property type="entry name" value="KPHMT-like"/>
    <property type="match status" value="1"/>
</dbReference>
<feature type="active site" description="Proton acceptor" evidence="7 8">
    <location>
        <position position="183"/>
    </location>
</feature>
<keyword evidence="12" id="KW-1185">Reference proteome</keyword>
<feature type="binding site" evidence="7 9">
    <location>
        <position position="84"/>
    </location>
    <ligand>
        <name>3-methyl-2-oxobutanoate</name>
        <dbReference type="ChEBI" id="CHEBI:11851"/>
    </ligand>
</feature>
<feature type="binding site" evidence="7 10">
    <location>
        <position position="45"/>
    </location>
    <ligand>
        <name>Mg(2+)</name>
        <dbReference type="ChEBI" id="CHEBI:18420"/>
    </ligand>
</feature>
<sequence length="279" mass="30278">MEPVRVTDFAKAKQRGHKLKMLTAYDYPTAQILDAAGVDAILVGDSLGMVVLGYEDTTRVTLEDVLHHTKAVARGARRALVIADMPFLSYHLGVYESVRAAGRLVQEGGCKAVKLEGGLEVLESVRAIRAAGIPVMGHLGYTPQSVHVFGGHRSQGRTLETARRIVQGALALQEAGVFALVLELVPHRLATWLSRRLEIPTIGIGSGPGCDGQVLVTQDMLGLFPGFNPRHVRKYQDLHGLCSEAVRQYVHDVDVGAFPTEQHSFSLDEAVLEALETEV</sequence>
<comment type="pathway">
    <text evidence="1 7">Cofactor biosynthesis; (R)-pantothenate biosynthesis; (R)-pantoate from 3-methyl-2-oxobutanoate: step 1/2.</text>
</comment>
<dbReference type="Gene3D" id="3.20.20.60">
    <property type="entry name" value="Phosphoenolpyruvate-binding domains"/>
    <property type="match status" value="1"/>
</dbReference>
<keyword evidence="5 7" id="KW-0808">Transferase</keyword>
<dbReference type="EMBL" id="QWLA01000008">
    <property type="protein sequence ID" value="RIH88695.1"/>
    <property type="molecule type" value="Genomic_DNA"/>
</dbReference>
<organism evidence="11 12">
    <name type="scientific">Calidithermus roseus</name>
    <dbReference type="NCBI Taxonomy" id="1644118"/>
    <lineage>
        <taxon>Bacteria</taxon>
        <taxon>Thermotogati</taxon>
        <taxon>Deinococcota</taxon>
        <taxon>Deinococci</taxon>
        <taxon>Thermales</taxon>
        <taxon>Thermaceae</taxon>
        <taxon>Calidithermus</taxon>
    </lineage>
</organism>
<keyword evidence="7" id="KW-0963">Cytoplasm</keyword>
<comment type="subunit">
    <text evidence="3 7">Homodecamer; pentamer of dimers.</text>
</comment>
<evidence type="ECO:0000313" key="11">
    <source>
        <dbReference type="EMBL" id="RIH88695.1"/>
    </source>
</evidence>
<dbReference type="GO" id="GO:0032259">
    <property type="term" value="P:methylation"/>
    <property type="evidence" value="ECO:0007669"/>
    <property type="project" value="UniProtKB-KW"/>
</dbReference>
<dbReference type="UniPathway" id="UPA00028">
    <property type="reaction ID" value="UER00003"/>
</dbReference>
<evidence type="ECO:0000256" key="1">
    <source>
        <dbReference type="ARBA" id="ARBA00005033"/>
    </source>
</evidence>
<keyword evidence="11" id="KW-0489">Methyltransferase</keyword>
<dbReference type="RefSeq" id="WP_119276068.1">
    <property type="nucleotide sequence ID" value="NZ_QWLA01000008.1"/>
</dbReference>
<dbReference type="GO" id="GO:0000287">
    <property type="term" value="F:magnesium ion binding"/>
    <property type="evidence" value="ECO:0007669"/>
    <property type="project" value="TreeGrafter"/>
</dbReference>
<protein>
    <recommendedName>
        <fullName evidence="7">3-methyl-2-oxobutanoate hydroxymethyltransferase</fullName>
        <ecNumber evidence="7">2.1.2.11</ecNumber>
    </recommendedName>
    <alternativeName>
        <fullName evidence="7">Ketopantoate hydroxymethyltransferase</fullName>
        <shortName evidence="7">KPHMT</shortName>
    </alternativeName>
</protein>
<dbReference type="GO" id="GO:0008168">
    <property type="term" value="F:methyltransferase activity"/>
    <property type="evidence" value="ECO:0007669"/>
    <property type="project" value="UniProtKB-KW"/>
</dbReference>
<evidence type="ECO:0000256" key="3">
    <source>
        <dbReference type="ARBA" id="ARBA00011424"/>
    </source>
</evidence>
<feature type="binding site" evidence="7 10">
    <location>
        <position position="84"/>
    </location>
    <ligand>
        <name>Mg(2+)</name>
        <dbReference type="ChEBI" id="CHEBI:18420"/>
    </ligand>
</feature>
<comment type="cofactor">
    <cofactor evidence="7 10">
        <name>Mg(2+)</name>
        <dbReference type="ChEBI" id="CHEBI:18420"/>
    </cofactor>
    <text evidence="7 10">Binds 1 Mg(2+) ion per subunit.</text>
</comment>
<dbReference type="PANTHER" id="PTHR20881">
    <property type="entry name" value="3-METHYL-2-OXOBUTANOATE HYDROXYMETHYLTRANSFERASE"/>
    <property type="match status" value="1"/>
</dbReference>
<evidence type="ECO:0000256" key="5">
    <source>
        <dbReference type="ARBA" id="ARBA00022679"/>
    </source>
</evidence>
<evidence type="ECO:0000256" key="7">
    <source>
        <dbReference type="HAMAP-Rule" id="MF_00156"/>
    </source>
</evidence>
<evidence type="ECO:0000256" key="4">
    <source>
        <dbReference type="ARBA" id="ARBA00022655"/>
    </source>
</evidence>
<dbReference type="PANTHER" id="PTHR20881:SF0">
    <property type="entry name" value="3-METHYL-2-OXOBUTANOATE HYDROXYMETHYLTRANSFERASE"/>
    <property type="match status" value="1"/>
</dbReference>
<comment type="catalytic activity">
    <reaction evidence="7">
        <text>(6R)-5,10-methylene-5,6,7,8-tetrahydrofolate + 3-methyl-2-oxobutanoate + H2O = 2-dehydropantoate + (6S)-5,6,7,8-tetrahydrofolate</text>
        <dbReference type="Rhea" id="RHEA:11824"/>
        <dbReference type="ChEBI" id="CHEBI:11561"/>
        <dbReference type="ChEBI" id="CHEBI:11851"/>
        <dbReference type="ChEBI" id="CHEBI:15377"/>
        <dbReference type="ChEBI" id="CHEBI:15636"/>
        <dbReference type="ChEBI" id="CHEBI:57453"/>
        <dbReference type="EC" id="2.1.2.11"/>
    </reaction>
</comment>
<dbReference type="NCBIfam" id="NF001452">
    <property type="entry name" value="PRK00311.1"/>
    <property type="match status" value="1"/>
</dbReference>
<feature type="binding site" evidence="7 9">
    <location>
        <position position="114"/>
    </location>
    <ligand>
        <name>3-methyl-2-oxobutanoate</name>
        <dbReference type="ChEBI" id="CHEBI:11851"/>
    </ligand>
</feature>
<dbReference type="InterPro" id="IPR003700">
    <property type="entry name" value="Pantoate_hydroxy_MeTrfase"/>
</dbReference>
<dbReference type="GO" id="GO:0005737">
    <property type="term" value="C:cytoplasm"/>
    <property type="evidence" value="ECO:0007669"/>
    <property type="project" value="UniProtKB-SubCell"/>
</dbReference>
<evidence type="ECO:0000256" key="2">
    <source>
        <dbReference type="ARBA" id="ARBA00008676"/>
    </source>
</evidence>
<dbReference type="EC" id="2.1.2.11" evidence="7"/>
<dbReference type="FunFam" id="3.20.20.60:FF:000003">
    <property type="entry name" value="3-methyl-2-oxobutanoate hydroxymethyltransferase"/>
    <property type="match status" value="1"/>
</dbReference>
<dbReference type="AlphaFoldDB" id="A0A399EYL5"/>
<evidence type="ECO:0000256" key="9">
    <source>
        <dbReference type="PIRSR" id="PIRSR000388-2"/>
    </source>
</evidence>
<dbReference type="InterPro" id="IPR040442">
    <property type="entry name" value="Pyrv_kinase-like_dom_sf"/>
</dbReference>
<evidence type="ECO:0000256" key="10">
    <source>
        <dbReference type="PIRSR" id="PIRSR000388-3"/>
    </source>
</evidence>
<reference evidence="11 12" key="1">
    <citation type="submission" date="2018-08" db="EMBL/GenBank/DDBJ databases">
        <title>Meiothermus roseus NBRC 110900 genome sequencing project.</title>
        <authorList>
            <person name="Da Costa M.S."/>
            <person name="Albuquerque L."/>
            <person name="Raposo P."/>
            <person name="Froufe H.J.C."/>
            <person name="Barroso C.S."/>
            <person name="Egas C."/>
        </authorList>
    </citation>
    <scope>NUCLEOTIDE SEQUENCE [LARGE SCALE GENOMIC DNA]</scope>
    <source>
        <strain evidence="11 12">NBRC 110900</strain>
    </source>
</reference>
<dbReference type="GO" id="GO:0015940">
    <property type="term" value="P:pantothenate biosynthetic process"/>
    <property type="evidence" value="ECO:0007669"/>
    <property type="project" value="UniProtKB-UniRule"/>
</dbReference>
<dbReference type="SUPFAM" id="SSF51621">
    <property type="entry name" value="Phosphoenolpyruvate/pyruvate domain"/>
    <property type="match status" value="1"/>
</dbReference>
<dbReference type="OrthoDB" id="9781789at2"/>
<dbReference type="InterPro" id="IPR015813">
    <property type="entry name" value="Pyrv/PenolPyrv_kinase-like_dom"/>
</dbReference>
<gene>
    <name evidence="7 11" type="primary">panB</name>
    <name evidence="11" type="ORF">Mrose_00728</name>
</gene>
<keyword evidence="7 10" id="KW-0460">Magnesium</keyword>
<dbReference type="Pfam" id="PF02548">
    <property type="entry name" value="Pantoate_transf"/>
    <property type="match status" value="1"/>
</dbReference>
<comment type="function">
    <text evidence="6 7">Catalyzes the reversible reaction in which hydroxymethyl group from 5,10-methylenetetrahydrofolate is transferred onto alpha-ketoisovalerate to form ketopantoate.</text>
</comment>
<feature type="binding site" evidence="7 10">
    <location>
        <position position="116"/>
    </location>
    <ligand>
        <name>Mg(2+)</name>
        <dbReference type="ChEBI" id="CHEBI:18420"/>
    </ligand>
</feature>
<evidence type="ECO:0000256" key="6">
    <source>
        <dbReference type="ARBA" id="ARBA00056497"/>
    </source>
</evidence>
<dbReference type="HAMAP" id="MF_00156">
    <property type="entry name" value="PanB"/>
    <property type="match status" value="1"/>
</dbReference>
<accession>A0A399EYL5</accession>
<dbReference type="GO" id="GO:0003864">
    <property type="term" value="F:3-methyl-2-oxobutanoate hydroxymethyltransferase activity"/>
    <property type="evidence" value="ECO:0007669"/>
    <property type="project" value="UniProtKB-UniRule"/>
</dbReference>
<comment type="similarity">
    <text evidence="2 7">Belongs to the PanB family.</text>
</comment>
<dbReference type="PIRSF" id="PIRSF000388">
    <property type="entry name" value="Pantoate_hydroxy_MeTrfase"/>
    <property type="match status" value="1"/>
</dbReference>
<comment type="caution">
    <text evidence="11">The sequence shown here is derived from an EMBL/GenBank/DDBJ whole genome shotgun (WGS) entry which is preliminary data.</text>
</comment>
<dbReference type="NCBIfam" id="TIGR00222">
    <property type="entry name" value="panB"/>
    <property type="match status" value="1"/>
</dbReference>
<name>A0A399EYL5_9DEIN</name>
<dbReference type="Proteomes" id="UP000265341">
    <property type="component" value="Unassembled WGS sequence"/>
</dbReference>
<evidence type="ECO:0000313" key="12">
    <source>
        <dbReference type="Proteomes" id="UP000265341"/>
    </source>
</evidence>
<feature type="binding site" evidence="7 9">
    <location>
        <begin position="45"/>
        <end position="46"/>
    </location>
    <ligand>
        <name>3-methyl-2-oxobutanoate</name>
        <dbReference type="ChEBI" id="CHEBI:11851"/>
    </ligand>
</feature>